<name>A0A9J6P463_9CLOT</name>
<keyword evidence="3" id="KW-1185">Reference proteome</keyword>
<proteinExistence type="predicted"/>
<keyword evidence="1" id="KW-0812">Transmembrane</keyword>
<dbReference type="AlphaFoldDB" id="A0A9J6P463"/>
<dbReference type="RefSeq" id="WP_250860672.1">
    <property type="nucleotide sequence ID" value="NZ_JAGSOJ010000004.1"/>
</dbReference>
<comment type="caution">
    <text evidence="2">The sequence shown here is derived from an EMBL/GenBank/DDBJ whole genome shotgun (WGS) entry which is preliminary data.</text>
</comment>
<evidence type="ECO:0000313" key="3">
    <source>
        <dbReference type="Proteomes" id="UP001056429"/>
    </source>
</evidence>
<protein>
    <submittedName>
        <fullName evidence="2">Uncharacterized protein</fullName>
    </submittedName>
</protein>
<gene>
    <name evidence="2" type="ORF">KDK92_17565</name>
</gene>
<reference evidence="2" key="2">
    <citation type="submission" date="2021-04" db="EMBL/GenBank/DDBJ databases">
        <authorList>
            <person name="Dong X."/>
        </authorList>
    </citation>
    <scope>NUCLEOTIDE SEQUENCE</scope>
    <source>
        <strain evidence="2">ZWT</strain>
    </source>
</reference>
<evidence type="ECO:0000313" key="2">
    <source>
        <dbReference type="EMBL" id="MCM1991546.1"/>
    </source>
</evidence>
<dbReference type="EMBL" id="JAGSOJ010000004">
    <property type="protein sequence ID" value="MCM1991546.1"/>
    <property type="molecule type" value="Genomic_DNA"/>
</dbReference>
<dbReference type="Proteomes" id="UP001056429">
    <property type="component" value="Unassembled WGS sequence"/>
</dbReference>
<accession>A0A9J6P463</accession>
<keyword evidence="1" id="KW-1133">Transmembrane helix</keyword>
<organism evidence="2 3">
    <name type="scientific">Oceanirhabdus seepicola</name>
    <dbReference type="NCBI Taxonomy" id="2828781"/>
    <lineage>
        <taxon>Bacteria</taxon>
        <taxon>Bacillati</taxon>
        <taxon>Bacillota</taxon>
        <taxon>Clostridia</taxon>
        <taxon>Eubacteriales</taxon>
        <taxon>Clostridiaceae</taxon>
        <taxon>Oceanirhabdus</taxon>
    </lineage>
</organism>
<evidence type="ECO:0000256" key="1">
    <source>
        <dbReference type="SAM" id="Phobius"/>
    </source>
</evidence>
<reference evidence="2" key="1">
    <citation type="journal article" date="2021" name="mSystems">
        <title>Bacteria and Archaea Synergistically Convert Glycine Betaine to Biogenic Methane in the Formosa Cold Seep of the South China Sea.</title>
        <authorList>
            <person name="Li L."/>
            <person name="Zhang W."/>
            <person name="Zhang S."/>
            <person name="Song L."/>
            <person name="Sun Q."/>
            <person name="Zhang H."/>
            <person name="Xiang H."/>
            <person name="Dong X."/>
        </authorList>
    </citation>
    <scope>NUCLEOTIDE SEQUENCE</scope>
    <source>
        <strain evidence="2">ZWT</strain>
    </source>
</reference>
<keyword evidence="1" id="KW-0472">Membrane</keyword>
<feature type="transmembrane region" description="Helical" evidence="1">
    <location>
        <begin position="7"/>
        <end position="25"/>
    </location>
</feature>
<sequence>MKKKFKITITCIIIVLILSNIYFIHKFNKQYKATHDYYTQSIQYIRSHLKITNALLKEIIESDAKSNNDSDYFHQASEEMYTVAEYTTLLNIYFNSSGNNRKDDLSGCGWTESAHFFRNYSTTLSLWANSIEQNRKTSVPTDEDIVNFSKDIEALNRLFNVGGHPNSREYIGDTHINDMSYSKFKKILEEFYKSAYLKKLNG</sequence>